<evidence type="ECO:0000313" key="2">
    <source>
        <dbReference type="EMBL" id="ESE40397.1"/>
    </source>
</evidence>
<reference evidence="2 3" key="1">
    <citation type="journal article" date="2013" name="Genome Announc.">
        <title>Draft Genome Sequence of Shewanella decolorationis S12, a Dye-Degrading Bacterium Isolated from a Wastewater Treatment Plant.</title>
        <authorList>
            <person name="Xu M."/>
            <person name="Fang Y."/>
            <person name="Liu J."/>
            <person name="Chen X."/>
            <person name="Sun G."/>
            <person name="Guo J."/>
            <person name="Hua Z."/>
            <person name="Tu Q."/>
            <person name="Wu L."/>
            <person name="Zhou J."/>
            <person name="Liu X."/>
        </authorList>
    </citation>
    <scope>NUCLEOTIDE SEQUENCE [LARGE SCALE GENOMIC DNA]</scope>
    <source>
        <strain evidence="2 3">S12</strain>
    </source>
</reference>
<dbReference type="SUPFAM" id="SSF52540">
    <property type="entry name" value="P-loop containing nucleoside triphosphate hydrolases"/>
    <property type="match status" value="1"/>
</dbReference>
<organism evidence="2 3">
    <name type="scientific">Shewanella decolorationis S12</name>
    <dbReference type="NCBI Taxonomy" id="1353536"/>
    <lineage>
        <taxon>Bacteria</taxon>
        <taxon>Pseudomonadati</taxon>
        <taxon>Pseudomonadota</taxon>
        <taxon>Gammaproteobacteria</taxon>
        <taxon>Alteromonadales</taxon>
        <taxon>Shewanellaceae</taxon>
        <taxon>Shewanella</taxon>
    </lineage>
</organism>
<dbReference type="InterPro" id="IPR027417">
    <property type="entry name" value="P-loop_NTPase"/>
</dbReference>
<dbReference type="RefSeq" id="WP_023267802.1">
    <property type="nucleotide sequence ID" value="NZ_AXZL01000071.1"/>
</dbReference>
<accession>A0ABN0PJZ4</accession>
<protein>
    <submittedName>
        <fullName evidence="2">Exonuclease SbcC</fullName>
    </submittedName>
</protein>
<sequence>MKPLTLSMSAFGPFASTQTIDFTELGDNPLFLINGPTGAGKTTLLDGICFALYGKTTGNEREGSQMRCDMADDSLLTEVTFSFQLGSTGYRIRRVPEQERLKKSGDGSTVQKSEAQLYKIAPDGSETLIVASKVSDATAEIEALTSLNVEQFRQVMVLPQGKFRELLMADSKAREQIFSQLFQTHIYKRIEDTLKAKAANIAALVKEQRARRDGILQTAALTSDEELAAEFSRIEPEFAAATVAKEQSVAAHLAALKQRDSAQQLFAEFTRLEALQAESSRLNEQQGNIATQTARLDIAKQALRIKPLLDNALSREQEASLAATQRDSAQSTLDAAKLALAQAETAAQEIIPLEHKLREVEQQHSHLSALVPQLAEFASLEQALAQAKEILQNTKLQGQESKNTLATLVEQRSHCEAQLPALQQQSEQQLATAQALQQHRHMLEQFKQWQQICAKVAHTQGVLEQVGSQGKALNTQYQEASTAYKSLQLKWFQGQAAILARELKPHEPCPVCGSSAHPQPAVSHEDLPTELQLQAAQDTEALALDNLNKARAEYRGLQKQLETQQQQANELAAALGDKAELSLESHRQTLDELTLQSKQADAAAQALQRLQQQIKTLQQQESTLTQQLELERERYREQEGKVERLSGQFAEKALRIPEEYRTLEVLNQAIANNQQQLEQIKRQIDALRTAQQQATQQSVAAQTALSAAIERCNATADLQAQAQQALLKALDNAAFTDRDALREALLTDEQMQVLAEGIENYHRHCALNQSQLTELKTKLSESTSPDLDALEALLTERLAQLKTAEEVWSQLNTRLMLLNNTQTQLAIVDQKAKSLEDEYAVIGTLADVANGNTGNKISLQRFVLSVLLDDVLLAATQRLHLMSKGRYRLLRKEDRAKGNKASGLELEVEDAYTSKVRPVATLSGGESFMAALSMALGLSDVVQAYAGGIKLDTLFIDEGFGSLDQDSLELAIRTLMDLQSAGRMIGVISHVSEMKEQIGTRIDILKTSHGSEIKVILP</sequence>
<keyword evidence="2" id="KW-0269">Exonuclease</keyword>
<dbReference type="Gene3D" id="3.40.50.300">
    <property type="entry name" value="P-loop containing nucleotide triphosphate hydrolases"/>
    <property type="match status" value="2"/>
</dbReference>
<dbReference type="PANTHER" id="PTHR32114:SF2">
    <property type="entry name" value="ABC TRANSPORTER ABCH.3"/>
    <property type="match status" value="1"/>
</dbReference>
<comment type="caution">
    <text evidence="2">The sequence shown here is derived from an EMBL/GenBank/DDBJ whole genome shotgun (WGS) entry which is preliminary data.</text>
</comment>
<dbReference type="GO" id="GO:0004527">
    <property type="term" value="F:exonuclease activity"/>
    <property type="evidence" value="ECO:0007669"/>
    <property type="project" value="UniProtKB-KW"/>
</dbReference>
<name>A0ABN0PJZ4_9GAMM</name>
<feature type="coiled-coil region" evidence="1">
    <location>
        <begin position="533"/>
        <end position="697"/>
    </location>
</feature>
<dbReference type="Proteomes" id="UP000017548">
    <property type="component" value="Unassembled WGS sequence"/>
</dbReference>
<keyword evidence="2" id="KW-0378">Hydrolase</keyword>
<dbReference type="Pfam" id="PF13558">
    <property type="entry name" value="SbcC_Walker_B"/>
    <property type="match status" value="1"/>
</dbReference>
<evidence type="ECO:0000256" key="1">
    <source>
        <dbReference type="SAM" id="Coils"/>
    </source>
</evidence>
<keyword evidence="3" id="KW-1185">Reference proteome</keyword>
<feature type="coiled-coil region" evidence="1">
    <location>
        <begin position="787"/>
        <end position="838"/>
    </location>
</feature>
<keyword evidence="1" id="KW-0175">Coiled coil</keyword>
<dbReference type="EMBL" id="AXZL01000071">
    <property type="protein sequence ID" value="ESE40397.1"/>
    <property type="molecule type" value="Genomic_DNA"/>
</dbReference>
<gene>
    <name evidence="2" type="primary">sbcC</name>
    <name evidence="2" type="ORF">SHD_2847</name>
</gene>
<evidence type="ECO:0000313" key="3">
    <source>
        <dbReference type="Proteomes" id="UP000017548"/>
    </source>
</evidence>
<keyword evidence="2" id="KW-0540">Nuclease</keyword>
<proteinExistence type="predicted"/>
<dbReference type="PANTHER" id="PTHR32114">
    <property type="entry name" value="ABC TRANSPORTER ABCH.3"/>
    <property type="match status" value="1"/>
</dbReference>